<evidence type="ECO:0000256" key="1">
    <source>
        <dbReference type="ARBA" id="ARBA00022729"/>
    </source>
</evidence>
<dbReference type="InterPro" id="IPR052321">
    <property type="entry name" value="PolyBind_ProtTraffic"/>
</dbReference>
<evidence type="ECO:0000313" key="6">
    <source>
        <dbReference type="Proteomes" id="UP000694891"/>
    </source>
</evidence>
<name>A0A3B4ZZF2_9TELE</name>
<evidence type="ECO:0000256" key="2">
    <source>
        <dbReference type="ARBA" id="ARBA00022734"/>
    </source>
</evidence>
<dbReference type="InterPro" id="IPR001229">
    <property type="entry name" value="Jacalin-like_lectin_dom"/>
</dbReference>
<evidence type="ECO:0000256" key="3">
    <source>
        <dbReference type="SAM" id="SignalP"/>
    </source>
</evidence>
<feature type="signal peptide" evidence="3">
    <location>
        <begin position="1"/>
        <end position="19"/>
    </location>
</feature>
<evidence type="ECO:0000313" key="7">
    <source>
        <dbReference type="RefSeq" id="XP_008290604.1"/>
    </source>
</evidence>
<keyword evidence="6" id="KW-1185">Reference proteome</keyword>
<dbReference type="PROSITE" id="PS51752">
    <property type="entry name" value="JACALIN_LECTIN"/>
    <property type="match status" value="1"/>
</dbReference>
<feature type="domain" description="Jacalin-type lectin" evidence="4">
    <location>
        <begin position="25"/>
        <end position="158"/>
    </location>
</feature>
<keyword evidence="2" id="KW-0430">Lectin</keyword>
<gene>
    <name evidence="7" type="primary">zg16</name>
</gene>
<protein>
    <submittedName>
        <fullName evidence="7">Zymogen granule membrane protein 16</fullName>
    </submittedName>
    <submittedName>
        <fullName evidence="5">Zymogen granule protein 16</fullName>
    </submittedName>
</protein>
<accession>A0A3B4ZZF2</accession>
<dbReference type="RefSeq" id="XP_008290604.1">
    <property type="nucleotide sequence ID" value="XM_008292382.1"/>
</dbReference>
<feature type="chain" id="PRO_5044591508" evidence="3">
    <location>
        <begin position="20"/>
        <end position="164"/>
    </location>
</feature>
<dbReference type="AlphaFoldDB" id="A0A3B4ZZF2"/>
<dbReference type="OrthoDB" id="2415936at2759"/>
<reference evidence="7" key="2">
    <citation type="submission" date="2025-04" db="UniProtKB">
        <authorList>
            <consortium name="RefSeq"/>
        </authorList>
    </citation>
    <scope>IDENTIFICATION</scope>
</reference>
<dbReference type="PANTHER" id="PTHR33589">
    <property type="entry name" value="OS11G0524900 PROTEIN"/>
    <property type="match status" value="1"/>
</dbReference>
<reference evidence="5" key="1">
    <citation type="submission" date="2023-09" db="UniProtKB">
        <authorList>
            <consortium name="Ensembl"/>
        </authorList>
    </citation>
    <scope>IDENTIFICATION</scope>
</reference>
<sequence length="164" mass="18255">MNRMLCWVLVLLLAASVQADEEPHFSYSPAVGSASGAESTLTGNGRITAVRVWSGYSSFIFGLQLRFGAIWSQLIGRKVGDFCEMELFEGEAIVQVSGKYGRFIQQLVFVTSRGRFLMAGQPSYHSFNMYPAHQDAELVFVSTRYRGALTAFAAHWAVVKEGRW</sequence>
<dbReference type="SMART" id="SM00915">
    <property type="entry name" value="Jacalin"/>
    <property type="match status" value="1"/>
</dbReference>
<dbReference type="GeneID" id="103365057"/>
<dbReference type="Pfam" id="PF01419">
    <property type="entry name" value="Jacalin"/>
    <property type="match status" value="1"/>
</dbReference>
<dbReference type="PANTHER" id="PTHR33589:SF3">
    <property type="entry name" value="ZYMOGEN GRANULE MEMBRANE PROTEIN 16-LIKE"/>
    <property type="match status" value="1"/>
</dbReference>
<dbReference type="SUPFAM" id="SSF51101">
    <property type="entry name" value="Mannose-binding lectins"/>
    <property type="match status" value="1"/>
</dbReference>
<proteinExistence type="predicted"/>
<dbReference type="GeneTree" id="ENSGT00940000164478"/>
<organism evidence="5">
    <name type="scientific">Stegastes partitus</name>
    <name type="common">bicolor damselfish</name>
    <dbReference type="NCBI Taxonomy" id="144197"/>
    <lineage>
        <taxon>Eukaryota</taxon>
        <taxon>Metazoa</taxon>
        <taxon>Chordata</taxon>
        <taxon>Craniata</taxon>
        <taxon>Vertebrata</taxon>
        <taxon>Euteleostomi</taxon>
        <taxon>Actinopterygii</taxon>
        <taxon>Neopterygii</taxon>
        <taxon>Teleostei</taxon>
        <taxon>Neoteleostei</taxon>
        <taxon>Acanthomorphata</taxon>
        <taxon>Ovalentaria</taxon>
        <taxon>Pomacentridae</taxon>
        <taxon>Stegastes</taxon>
    </lineage>
</organism>
<keyword evidence="1 3" id="KW-0732">Signal</keyword>
<dbReference type="Gene3D" id="2.100.10.30">
    <property type="entry name" value="Jacalin-like lectin domain"/>
    <property type="match status" value="1"/>
</dbReference>
<evidence type="ECO:0000259" key="4">
    <source>
        <dbReference type="PROSITE" id="PS51752"/>
    </source>
</evidence>
<evidence type="ECO:0000313" key="5">
    <source>
        <dbReference type="Ensembl" id="ENSSPAP00000013231.1"/>
    </source>
</evidence>
<dbReference type="Proteomes" id="UP000694891">
    <property type="component" value="Unplaced"/>
</dbReference>
<dbReference type="Ensembl" id="ENSSPAT00000013455.1">
    <property type="protein sequence ID" value="ENSSPAP00000013231.1"/>
    <property type="gene ID" value="ENSSPAG00000010041.1"/>
</dbReference>
<dbReference type="GO" id="GO:0030246">
    <property type="term" value="F:carbohydrate binding"/>
    <property type="evidence" value="ECO:0007669"/>
    <property type="project" value="UniProtKB-KW"/>
</dbReference>
<dbReference type="InterPro" id="IPR036404">
    <property type="entry name" value="Jacalin-like_lectin_dom_sf"/>
</dbReference>